<dbReference type="Proteomes" id="UP001293718">
    <property type="component" value="Unassembled WGS sequence"/>
</dbReference>
<comment type="caution">
    <text evidence="2">The sequence shown here is derived from an EMBL/GenBank/DDBJ whole genome shotgun (WGS) entry which is preliminary data.</text>
</comment>
<keyword evidence="1" id="KW-0472">Membrane</keyword>
<accession>A0ABU5IK88</accession>
<organism evidence="2 3">
    <name type="scientific">Azohydromonas lata</name>
    <dbReference type="NCBI Taxonomy" id="45677"/>
    <lineage>
        <taxon>Bacteria</taxon>
        <taxon>Pseudomonadati</taxon>
        <taxon>Pseudomonadota</taxon>
        <taxon>Betaproteobacteria</taxon>
        <taxon>Burkholderiales</taxon>
        <taxon>Sphaerotilaceae</taxon>
        <taxon>Azohydromonas</taxon>
    </lineage>
</organism>
<sequence>MELLPWIFTAGEILKVSRLCQQARRDDAVNRSDDVKTQAPLGWVMFLACWPWLRFVLGFVCVVAGLVFGAAGFVLAFVALAVLSYKVATTDPYTLR</sequence>
<keyword evidence="3" id="KW-1185">Reference proteome</keyword>
<evidence type="ECO:0000256" key="1">
    <source>
        <dbReference type="SAM" id="Phobius"/>
    </source>
</evidence>
<keyword evidence="1" id="KW-0812">Transmembrane</keyword>
<dbReference type="EMBL" id="JAXOJX010000041">
    <property type="protein sequence ID" value="MDZ5459295.1"/>
    <property type="molecule type" value="Genomic_DNA"/>
</dbReference>
<name>A0ABU5IK88_9BURK</name>
<evidence type="ECO:0000313" key="2">
    <source>
        <dbReference type="EMBL" id="MDZ5459295.1"/>
    </source>
</evidence>
<dbReference type="RefSeq" id="WP_322467076.1">
    <property type="nucleotide sequence ID" value="NZ_JAXOJX010000041.1"/>
</dbReference>
<proteinExistence type="predicted"/>
<protein>
    <submittedName>
        <fullName evidence="2">Uncharacterized protein</fullName>
    </submittedName>
</protein>
<feature type="transmembrane region" description="Helical" evidence="1">
    <location>
        <begin position="55"/>
        <end position="83"/>
    </location>
</feature>
<evidence type="ECO:0000313" key="3">
    <source>
        <dbReference type="Proteomes" id="UP001293718"/>
    </source>
</evidence>
<reference evidence="2 3" key="1">
    <citation type="submission" date="2023-11" db="EMBL/GenBank/DDBJ databases">
        <title>Draft genome of Azohydromonas lata strain H1 (DSM1123), a polyhydroxyalkanoate producer.</title>
        <authorList>
            <person name="Traversa D."/>
            <person name="D'Addabbo P."/>
            <person name="Pazzani C."/>
            <person name="Manzari C."/>
            <person name="Chiara M."/>
            <person name="Scrascia M."/>
        </authorList>
    </citation>
    <scope>NUCLEOTIDE SEQUENCE [LARGE SCALE GENOMIC DNA]</scope>
    <source>
        <strain evidence="2 3">H1</strain>
    </source>
</reference>
<gene>
    <name evidence="2" type="ORF">SM757_22210</name>
</gene>
<keyword evidence="1" id="KW-1133">Transmembrane helix</keyword>